<dbReference type="CDD" id="cd08422">
    <property type="entry name" value="PBP2_CrgA_like"/>
    <property type="match status" value="1"/>
</dbReference>
<dbReference type="EMBL" id="JAVRAA010000012">
    <property type="protein sequence ID" value="MDT0339174.1"/>
    <property type="molecule type" value="Genomic_DNA"/>
</dbReference>
<dbReference type="GO" id="GO:0043565">
    <property type="term" value="F:sequence-specific DNA binding"/>
    <property type="evidence" value="ECO:0007669"/>
    <property type="project" value="TreeGrafter"/>
</dbReference>
<dbReference type="InterPro" id="IPR005119">
    <property type="entry name" value="LysR_subst-bd"/>
</dbReference>
<dbReference type="GO" id="GO:0003700">
    <property type="term" value="F:DNA-binding transcription factor activity"/>
    <property type="evidence" value="ECO:0007669"/>
    <property type="project" value="InterPro"/>
</dbReference>
<dbReference type="InterPro" id="IPR058163">
    <property type="entry name" value="LysR-type_TF_proteobact-type"/>
</dbReference>
<name>A0AAE4K5C4_9BURK</name>
<feature type="domain" description="HTH lysR-type" evidence="5">
    <location>
        <begin position="1"/>
        <end position="59"/>
    </location>
</feature>
<dbReference type="AlphaFoldDB" id="A0AAE4K5C4"/>
<comment type="caution">
    <text evidence="6">The sequence shown here is derived from an EMBL/GenBank/DDBJ whole genome shotgun (WGS) entry which is preliminary data.</text>
</comment>
<dbReference type="InterPro" id="IPR036390">
    <property type="entry name" value="WH_DNA-bd_sf"/>
</dbReference>
<dbReference type="Gene3D" id="1.10.10.10">
    <property type="entry name" value="Winged helix-like DNA-binding domain superfamily/Winged helix DNA-binding domain"/>
    <property type="match status" value="1"/>
</dbReference>
<dbReference type="FunFam" id="1.10.10.10:FF:000001">
    <property type="entry name" value="LysR family transcriptional regulator"/>
    <property type="match status" value="1"/>
</dbReference>
<dbReference type="Pfam" id="PF03466">
    <property type="entry name" value="LysR_substrate"/>
    <property type="match status" value="1"/>
</dbReference>
<accession>A0AAE4K5C4</accession>
<organism evidence="6">
    <name type="scientific">Herbaspirillum huttiense subsp. nephrolepidis</name>
    <dbReference type="NCBI Taxonomy" id="3075126"/>
    <lineage>
        <taxon>Bacteria</taxon>
        <taxon>Pseudomonadati</taxon>
        <taxon>Pseudomonadota</taxon>
        <taxon>Betaproteobacteria</taxon>
        <taxon>Burkholderiales</taxon>
        <taxon>Oxalobacteraceae</taxon>
        <taxon>Herbaspirillum</taxon>
    </lineage>
</organism>
<evidence type="ECO:0000256" key="2">
    <source>
        <dbReference type="ARBA" id="ARBA00023015"/>
    </source>
</evidence>
<dbReference type="InterPro" id="IPR000847">
    <property type="entry name" value="LysR_HTH_N"/>
</dbReference>
<gene>
    <name evidence="6" type="ORF">RJN63_20225</name>
</gene>
<dbReference type="SUPFAM" id="SSF53850">
    <property type="entry name" value="Periplasmic binding protein-like II"/>
    <property type="match status" value="1"/>
</dbReference>
<dbReference type="Gene3D" id="3.40.190.290">
    <property type="match status" value="1"/>
</dbReference>
<dbReference type="PANTHER" id="PTHR30537:SF5">
    <property type="entry name" value="HTH-TYPE TRANSCRIPTIONAL ACTIVATOR TTDR-RELATED"/>
    <property type="match status" value="1"/>
</dbReference>
<dbReference type="RefSeq" id="WP_310836097.1">
    <property type="nucleotide sequence ID" value="NZ_JAVLSM010000002.1"/>
</dbReference>
<dbReference type="Pfam" id="PF00126">
    <property type="entry name" value="HTH_1"/>
    <property type="match status" value="1"/>
</dbReference>
<dbReference type="PRINTS" id="PR00039">
    <property type="entry name" value="HTHLYSR"/>
</dbReference>
<evidence type="ECO:0000256" key="4">
    <source>
        <dbReference type="ARBA" id="ARBA00023163"/>
    </source>
</evidence>
<dbReference type="GO" id="GO:0006351">
    <property type="term" value="P:DNA-templated transcription"/>
    <property type="evidence" value="ECO:0007669"/>
    <property type="project" value="TreeGrafter"/>
</dbReference>
<reference evidence="6" key="1">
    <citation type="submission" date="2023-02" db="EMBL/GenBank/DDBJ databases">
        <title>Description of Herbaspirillum huttiense subsp. nephrolepsisexaltata and Herbaspirillum huttiense subsp. lycopersicon.</title>
        <authorList>
            <person name="Poudel M."/>
            <person name="Sharma A."/>
            <person name="Goss E."/>
            <person name="Tapia J.H."/>
            <person name="Harmon C.M."/>
            <person name="Jones J.B."/>
        </authorList>
    </citation>
    <scope>NUCLEOTIDE SEQUENCE</scope>
    <source>
        <strain evidence="6">NC40101</strain>
    </source>
</reference>
<keyword evidence="2" id="KW-0805">Transcription regulation</keyword>
<evidence type="ECO:0000313" key="6">
    <source>
        <dbReference type="EMBL" id="MDT0339174.1"/>
    </source>
</evidence>
<comment type="similarity">
    <text evidence="1">Belongs to the LysR transcriptional regulatory family.</text>
</comment>
<proteinExistence type="inferred from homology"/>
<evidence type="ECO:0000259" key="5">
    <source>
        <dbReference type="PROSITE" id="PS50931"/>
    </source>
</evidence>
<dbReference type="SUPFAM" id="SSF46785">
    <property type="entry name" value="Winged helix' DNA-binding domain"/>
    <property type="match status" value="1"/>
</dbReference>
<dbReference type="InterPro" id="IPR036388">
    <property type="entry name" value="WH-like_DNA-bd_sf"/>
</dbReference>
<evidence type="ECO:0000256" key="1">
    <source>
        <dbReference type="ARBA" id="ARBA00009437"/>
    </source>
</evidence>
<sequence length="297" mass="32066">MDRLLAMTAFVRVVEAGSFSAAARVLGVGQPAVSKTVAQLEDKLKVRLLLRSTHGLTPTEAGMRFFERARVAIQEAEEAELAARGAGAGLAGRLRVSAAPTFARLFVIPFLPLFLARHPALEVDVILDDRTIDLVAEGIDVSLRMGNLADSASVARKLATTRRSVLATRAYLERVPAPRVPADLARHETLVLSQLDNVWTFTRASTAVSVMVQGRVRFNAAEGIRAAVLADMGLAIASDWMFAPELAAGSVVRVLEKWALPDIALWAVFPTGRLASAKARAFADFVEEIMLQQQILS</sequence>
<dbReference type="PROSITE" id="PS50931">
    <property type="entry name" value="HTH_LYSR"/>
    <property type="match status" value="1"/>
</dbReference>
<keyword evidence="4" id="KW-0804">Transcription</keyword>
<keyword evidence="3" id="KW-0238">DNA-binding</keyword>
<evidence type="ECO:0000256" key="3">
    <source>
        <dbReference type="ARBA" id="ARBA00023125"/>
    </source>
</evidence>
<dbReference type="PANTHER" id="PTHR30537">
    <property type="entry name" value="HTH-TYPE TRANSCRIPTIONAL REGULATOR"/>
    <property type="match status" value="1"/>
</dbReference>
<protein>
    <submittedName>
        <fullName evidence="6">LysR family transcriptional regulator</fullName>
    </submittedName>
</protein>